<feature type="transmembrane region" description="Helical" evidence="5">
    <location>
        <begin position="139"/>
        <end position="158"/>
    </location>
</feature>
<feature type="transmembrane region" description="Helical" evidence="5">
    <location>
        <begin position="34"/>
        <end position="54"/>
    </location>
</feature>
<accession>A0ABT8G055</accession>
<feature type="transmembrane region" description="Helical" evidence="5">
    <location>
        <begin position="89"/>
        <end position="107"/>
    </location>
</feature>
<dbReference type="EMBL" id="JAUHPV010000002">
    <property type="protein sequence ID" value="MDN4472402.1"/>
    <property type="molecule type" value="Genomic_DNA"/>
</dbReference>
<dbReference type="Gene3D" id="1.20.120.1780">
    <property type="entry name" value="UbiA prenyltransferase"/>
    <property type="match status" value="1"/>
</dbReference>
<evidence type="ECO:0000313" key="7">
    <source>
        <dbReference type="Proteomes" id="UP001172738"/>
    </source>
</evidence>
<feature type="transmembrane region" description="Helical" evidence="5">
    <location>
        <begin position="170"/>
        <end position="189"/>
    </location>
</feature>
<keyword evidence="2 5" id="KW-0812">Transmembrane</keyword>
<feature type="transmembrane region" description="Helical" evidence="5">
    <location>
        <begin position="201"/>
        <end position="226"/>
    </location>
</feature>
<comment type="subcellular location">
    <subcellularLocation>
        <location evidence="1">Membrane</location>
        <topology evidence="1">Multi-pass membrane protein</topology>
    </subcellularLocation>
</comment>
<dbReference type="RefSeq" id="WP_301126913.1">
    <property type="nucleotide sequence ID" value="NZ_JAUHPV010000002.1"/>
</dbReference>
<evidence type="ECO:0000256" key="1">
    <source>
        <dbReference type="ARBA" id="ARBA00004141"/>
    </source>
</evidence>
<dbReference type="InterPro" id="IPR000537">
    <property type="entry name" value="UbiA_prenyltransferase"/>
</dbReference>
<gene>
    <name evidence="6" type="ORF">QQX04_05280</name>
</gene>
<feature type="transmembrane region" description="Helical" evidence="5">
    <location>
        <begin position="270"/>
        <end position="291"/>
    </location>
</feature>
<dbReference type="PANTHER" id="PTHR42723">
    <property type="entry name" value="CHLOROPHYLL SYNTHASE"/>
    <property type="match status" value="1"/>
</dbReference>
<name>A0ABT8G055_9MICO</name>
<dbReference type="InterPro" id="IPR044878">
    <property type="entry name" value="UbiA_sf"/>
</dbReference>
<dbReference type="CDD" id="cd13966">
    <property type="entry name" value="PT_UbiA_4"/>
    <property type="match status" value="1"/>
</dbReference>
<evidence type="ECO:0000256" key="3">
    <source>
        <dbReference type="ARBA" id="ARBA00022989"/>
    </source>
</evidence>
<proteinExistence type="predicted"/>
<evidence type="ECO:0000256" key="5">
    <source>
        <dbReference type="SAM" id="Phobius"/>
    </source>
</evidence>
<feature type="transmembrane region" description="Helical" evidence="5">
    <location>
        <begin position="113"/>
        <end position="132"/>
    </location>
</feature>
<evidence type="ECO:0000256" key="4">
    <source>
        <dbReference type="ARBA" id="ARBA00023136"/>
    </source>
</evidence>
<evidence type="ECO:0000313" key="6">
    <source>
        <dbReference type="EMBL" id="MDN4472402.1"/>
    </source>
</evidence>
<feature type="transmembrane region" description="Helical" evidence="5">
    <location>
        <begin position="12"/>
        <end position="28"/>
    </location>
</feature>
<dbReference type="Gene3D" id="1.10.357.140">
    <property type="entry name" value="UbiA prenyltransferase"/>
    <property type="match status" value="1"/>
</dbReference>
<evidence type="ECO:0000256" key="2">
    <source>
        <dbReference type="ARBA" id="ARBA00022692"/>
    </source>
</evidence>
<comment type="caution">
    <text evidence="6">The sequence shown here is derived from an EMBL/GenBank/DDBJ whole genome shotgun (WGS) entry which is preliminary data.</text>
</comment>
<dbReference type="Pfam" id="PF01040">
    <property type="entry name" value="UbiA"/>
    <property type="match status" value="1"/>
</dbReference>
<dbReference type="Proteomes" id="UP001172738">
    <property type="component" value="Unassembled WGS sequence"/>
</dbReference>
<keyword evidence="7" id="KW-1185">Reference proteome</keyword>
<dbReference type="InterPro" id="IPR050475">
    <property type="entry name" value="Prenyltransferase_related"/>
</dbReference>
<keyword evidence="3 5" id="KW-1133">Transmembrane helix</keyword>
<reference evidence="6" key="1">
    <citation type="submission" date="2023-06" db="EMBL/GenBank/DDBJ databases">
        <title>SYSU T00b26.</title>
        <authorList>
            <person name="Gao L."/>
            <person name="Fang B.-Z."/>
            <person name="Li W.-J."/>
        </authorList>
    </citation>
    <scope>NUCLEOTIDE SEQUENCE</scope>
    <source>
        <strain evidence="6">SYSU T00b26</strain>
    </source>
</reference>
<keyword evidence="4 5" id="KW-0472">Membrane</keyword>
<feature type="transmembrane region" description="Helical" evidence="5">
    <location>
        <begin position="232"/>
        <end position="249"/>
    </location>
</feature>
<protein>
    <submittedName>
        <fullName evidence="6">Prenyltransferase</fullName>
    </submittedName>
</protein>
<dbReference type="NCBIfam" id="NF009608">
    <property type="entry name" value="PRK13105.1"/>
    <property type="match status" value="1"/>
</dbReference>
<dbReference type="PANTHER" id="PTHR42723:SF1">
    <property type="entry name" value="CHLOROPHYLL SYNTHASE, CHLOROPLASTIC"/>
    <property type="match status" value="1"/>
</dbReference>
<sequence>MIANIVKASRPVSWINTAFPFAAGYLMATREVDAILIIGTLFFLIPYNLLMYGVNDVFDYESDLANPRKGGIEGDVIRDRAQARRVHRAILWSSALTVVPFVVWLLLQGSVAAGATLLLVVFAVIAYSAPGLRFKERPFLDSFTSAVHFAGPLVYALVIADVPLGDRAVWPIWVAFLAWGMASHAFGAVQDVKADREGGIGSIATVLGARTTVLLAVGWYLLAGIVLATLPWPGNLAAFLVLPYAMSVARFRRITDETCEDANRGWRTFLWLNQPVGFLVTMLLIAVWRGWL</sequence>
<organism evidence="6 7">
    <name type="scientific">Demequina zhanjiangensis</name>
    <dbReference type="NCBI Taxonomy" id="3051659"/>
    <lineage>
        <taxon>Bacteria</taxon>
        <taxon>Bacillati</taxon>
        <taxon>Actinomycetota</taxon>
        <taxon>Actinomycetes</taxon>
        <taxon>Micrococcales</taxon>
        <taxon>Demequinaceae</taxon>
        <taxon>Demequina</taxon>
    </lineage>
</organism>